<dbReference type="EMBL" id="JAERRB010000005">
    <property type="protein sequence ID" value="MBL0743037.1"/>
    <property type="molecule type" value="Genomic_DNA"/>
</dbReference>
<dbReference type="RefSeq" id="WP_202011896.1">
    <property type="nucleotide sequence ID" value="NZ_JAERRB010000005.1"/>
</dbReference>
<keyword evidence="2" id="KW-1185">Reference proteome</keyword>
<accession>A0ABS1KUY9</accession>
<dbReference type="Proteomes" id="UP000613030">
    <property type="component" value="Unassembled WGS sequence"/>
</dbReference>
<proteinExistence type="predicted"/>
<reference evidence="1 2" key="1">
    <citation type="submission" date="2021-01" db="EMBL/GenBank/DDBJ databases">
        <title>Chryseolinea sp. Jin1 Genome sequencing and assembly.</title>
        <authorList>
            <person name="Kim I."/>
        </authorList>
    </citation>
    <scope>NUCLEOTIDE SEQUENCE [LARGE SCALE GENOMIC DNA]</scope>
    <source>
        <strain evidence="1 2">Jin1</strain>
    </source>
</reference>
<comment type="caution">
    <text evidence="1">The sequence shown here is derived from an EMBL/GenBank/DDBJ whole genome shotgun (WGS) entry which is preliminary data.</text>
</comment>
<organism evidence="1 2">
    <name type="scientific">Chryseolinea lacunae</name>
    <dbReference type="NCBI Taxonomy" id="2801331"/>
    <lineage>
        <taxon>Bacteria</taxon>
        <taxon>Pseudomonadati</taxon>
        <taxon>Bacteroidota</taxon>
        <taxon>Cytophagia</taxon>
        <taxon>Cytophagales</taxon>
        <taxon>Fulvivirgaceae</taxon>
        <taxon>Chryseolinea</taxon>
    </lineage>
</organism>
<protein>
    <submittedName>
        <fullName evidence="1">Uncharacterized protein</fullName>
    </submittedName>
</protein>
<evidence type="ECO:0000313" key="2">
    <source>
        <dbReference type="Proteomes" id="UP000613030"/>
    </source>
</evidence>
<evidence type="ECO:0000313" key="1">
    <source>
        <dbReference type="EMBL" id="MBL0743037.1"/>
    </source>
</evidence>
<name>A0ABS1KUY9_9BACT</name>
<gene>
    <name evidence="1" type="ORF">JI741_17540</name>
</gene>
<sequence>MSTYTIRKPSSSDQPSSQLFTDLCTFVGSRAHGSLGWFDTFGPEPVPAEWDAAVAARVNAHGFAFMQLPDGSFLVLLDTGVTAAPHAVALLGSEGEIRTVANSPEEFILLWSSGETGIGELDDEEISDRASLHAWAKARNVQLPSATEFDFGAWLEGNQTTSTTTASPSQRMPTADYHKLGPKMRELADMMGRRADDEGLIAWITQTLGKKMPRYTADSVNVVAPKAGLELVFSHNVLNEKYPLLKRSARSFIPYLSYAWVREKVGEPVFGIDLKKGTEADAIQSLGQPDGRRPQFMNDAEETIAYWHRVVDAAAEVVFIVESDDGIDVKVTIESSRALEEFPDMSTSLFVAWAAENNLLNEAAFSQHAALLAKVKARQASGSDLVKAALPRGLWDSHLVDKPGLHRKAYQWFHNMAGLWITADLKKIFGSRKGPYGHDEPVLDDDGWDKVDAAAPAFRKLVEK</sequence>